<feature type="region of interest" description="Disordered" evidence="1">
    <location>
        <begin position="1012"/>
        <end position="1043"/>
    </location>
</feature>
<keyword evidence="3" id="KW-1185">Reference proteome</keyword>
<protein>
    <recommendedName>
        <fullName evidence="4">Leucine-rich repeat protein (LRRP)</fullName>
    </recommendedName>
</protein>
<sequence length="1216" mass="124348">MRAGTQQRYDDILRRQTGAYKRALRCGPALVTAPLSGNGTHPLALSTRVASSGHSGSGHEAELPPAFRSHSAACVCDPLVELGIPLAVVPSVVEYVCDRRGFTSLHPNFLRFEHLRRIVVERNAFTTLHNLILPAAASRASPPASAIAAAVGPPLHRGCRRLTHLHAAYNCISDIAGDTDIPRLSLLEHLSLAHNRLTDLDKVLRALKRLRSLRFLDLRGNPVTGEPRYRERCVAALPQLEVLDCRSVTPKEREAAAAAAAAAAATARWHQCTHGDSSHSTSGGTNVVSSMQPCSLPSHRKATRAAVDLFSKSLTAMDLARSYEAHLRQQRQAQEVARQSSAAARRQEEEAWESFHAIWTLSQPGMPLSADGWQRTQMAAAAAAALEGAEGDGGGPEAQNCLPISHPSPRLPASSSVGASAPSSPLRAGRKQMMEPPLSLAAATTTAAATLAPVSGGIGAAALNVTIDVPLNVTIDVPLDRPLFPSRPATVSVSASAGPRYAATAAAAPTAASPLSSTVTATWPLPALHGSAYFGTIRGGAAALRKSTKSLQLAGAPAPAVSSLLPVEGPSPDRLAMLQRALQASAHVVRVSAARQGSLEELKKPAAELVVAAPERTGSGRRNVGPSLPSSPSISAVTAISIPVEFSALRAIQETKYAVIPPPWEGQRDSGLTRGAEEIFAGSPRTAAASPGATGASVSAPYSIGVVSATTTQQEALTEILVLLHEVYSLKELWALEGEYGGAELLRLLPLREWSAFGAENSAGESVSTAVAARQAMSALSRPGNAGNAASGGSGSGRVSPSSFHDRKRGAGPKGAAHGGNAKAGLVGAAAARGGSAEAAGGAQAIAAARAALPSEPQQVWQLLTGSYIVVGATPAGGHGVVVAFGKSSEDGGRLVTLTGKSSSSTSSSPTNSAPLAGATNGSSASAASSGAADAAIPAASLQDPEVVQHLVRPIGAYSSQVLEPLLALLQAPVAEADVQPLCDALAVHHNVHESVSAAAAAAALTSCATTAESQSRVASNGPRNKKESLSVTEDGGSAEAKSKKVLRASASAALSDAASAAPLSSALSATSPPARSSVKAAQALLQQQQRHAIAPQLTLTGVLTALLFSPTFVRARVAYLEEKLSRMAAVASSIIAAGHAGQKGSFSSADSASPCVKSSSAATALSCLFHRMQAVKMHAARIDAALVAAGPSATANEALRFLDPEQVLVAYSGRP</sequence>
<reference evidence="3" key="1">
    <citation type="journal article" date="2021" name="Microbiol. Resour. Announc.">
        <title>LGAAP: Leishmaniinae Genome Assembly and Annotation Pipeline.</title>
        <authorList>
            <person name="Almutairi H."/>
            <person name="Urbaniak M.D."/>
            <person name="Bates M.D."/>
            <person name="Jariyapan N."/>
            <person name="Kwakye-Nuako G."/>
            <person name="Thomaz-Soccol V."/>
            <person name="Al-Salem W.S."/>
            <person name="Dillon R.J."/>
            <person name="Bates P.A."/>
            <person name="Gatherer D."/>
        </authorList>
    </citation>
    <scope>NUCLEOTIDE SEQUENCE [LARGE SCALE GENOMIC DNA]</scope>
</reference>
<feature type="compositionally biased region" description="Low complexity" evidence="1">
    <location>
        <begin position="412"/>
        <end position="425"/>
    </location>
</feature>
<proteinExistence type="predicted"/>
<name>A0A836GKZ7_9TRYP</name>
<dbReference type="InterPro" id="IPR001611">
    <property type="entry name" value="Leu-rich_rpt"/>
</dbReference>
<evidence type="ECO:0000313" key="3">
    <source>
        <dbReference type="Proteomes" id="UP000673552"/>
    </source>
</evidence>
<evidence type="ECO:0000256" key="1">
    <source>
        <dbReference type="SAM" id="MobiDB-lite"/>
    </source>
</evidence>
<dbReference type="EMBL" id="JAFEUZ010000025">
    <property type="protein sequence ID" value="KAG5477046.1"/>
    <property type="molecule type" value="Genomic_DNA"/>
</dbReference>
<dbReference type="InterPro" id="IPR032675">
    <property type="entry name" value="LRR_dom_sf"/>
</dbReference>
<evidence type="ECO:0000313" key="2">
    <source>
        <dbReference type="EMBL" id="KAG5477046.1"/>
    </source>
</evidence>
<dbReference type="PANTHER" id="PTHR46759">
    <property type="entry name" value="LEUCINE-RICH REPEAT-CONTAINING PROTEIN 72"/>
    <property type="match status" value="1"/>
</dbReference>
<evidence type="ECO:0008006" key="4">
    <source>
        <dbReference type="Google" id="ProtNLM"/>
    </source>
</evidence>
<dbReference type="RefSeq" id="XP_067178216.1">
    <property type="nucleotide sequence ID" value="XM_067322851.1"/>
</dbReference>
<dbReference type="PANTHER" id="PTHR46759:SF1">
    <property type="entry name" value="LEUCINE-RICH REPEAT-CONTAINING PROTEIN 72"/>
    <property type="match status" value="1"/>
</dbReference>
<dbReference type="PROSITE" id="PS51450">
    <property type="entry name" value="LRR"/>
    <property type="match status" value="1"/>
</dbReference>
<feature type="region of interest" description="Disordered" evidence="1">
    <location>
        <begin position="384"/>
        <end position="433"/>
    </location>
</feature>
<gene>
    <name evidence="2" type="ORF">LSCM1_05386</name>
</gene>
<organism evidence="2 3">
    <name type="scientific">Leishmania martiniquensis</name>
    <dbReference type="NCBI Taxonomy" id="1580590"/>
    <lineage>
        <taxon>Eukaryota</taxon>
        <taxon>Discoba</taxon>
        <taxon>Euglenozoa</taxon>
        <taxon>Kinetoplastea</taxon>
        <taxon>Metakinetoplastina</taxon>
        <taxon>Trypanosomatida</taxon>
        <taxon>Trypanosomatidae</taxon>
        <taxon>Leishmaniinae</taxon>
        <taxon>Leishmania</taxon>
    </lineage>
</organism>
<comment type="caution">
    <text evidence="2">The sequence shown here is derived from an EMBL/GenBank/DDBJ whole genome shotgun (WGS) entry which is preliminary data.</text>
</comment>
<feature type="region of interest" description="Disordered" evidence="1">
    <location>
        <begin position="896"/>
        <end position="928"/>
    </location>
</feature>
<dbReference type="GeneID" id="92515363"/>
<dbReference type="Pfam" id="PF14580">
    <property type="entry name" value="LRR_9"/>
    <property type="match status" value="1"/>
</dbReference>
<dbReference type="SUPFAM" id="SSF52058">
    <property type="entry name" value="L domain-like"/>
    <property type="match status" value="1"/>
</dbReference>
<dbReference type="AlphaFoldDB" id="A0A836GKZ7"/>
<dbReference type="KEGG" id="lmat:92515363"/>
<feature type="compositionally biased region" description="Polar residues" evidence="1">
    <location>
        <begin position="1013"/>
        <end position="1023"/>
    </location>
</feature>
<dbReference type="Gene3D" id="3.80.10.10">
    <property type="entry name" value="Ribonuclease Inhibitor"/>
    <property type="match status" value="1"/>
</dbReference>
<reference evidence="3" key="2">
    <citation type="journal article" date="2021" name="Sci. Data">
        <title>Chromosome-scale genome sequencing, assembly and annotation of six genomes from subfamily Leishmaniinae.</title>
        <authorList>
            <person name="Almutairi H."/>
            <person name="Urbaniak M.D."/>
            <person name="Bates M.D."/>
            <person name="Jariyapan N."/>
            <person name="Kwakye-Nuako G."/>
            <person name="Thomaz Soccol V."/>
            <person name="Al-Salem W.S."/>
            <person name="Dillon R.J."/>
            <person name="Bates P.A."/>
            <person name="Gatherer D."/>
        </authorList>
    </citation>
    <scope>NUCLEOTIDE SEQUENCE [LARGE SCALE GENOMIC DNA]</scope>
</reference>
<accession>A0A836GKZ7</accession>
<dbReference type="OrthoDB" id="10251250at2759"/>
<feature type="compositionally biased region" description="Low complexity" evidence="1">
    <location>
        <begin position="902"/>
        <end position="928"/>
    </location>
</feature>
<dbReference type="Proteomes" id="UP000673552">
    <property type="component" value="Unassembled WGS sequence"/>
</dbReference>
<dbReference type="InterPro" id="IPR042655">
    <property type="entry name" value="LRC72"/>
</dbReference>
<feature type="region of interest" description="Disordered" evidence="1">
    <location>
        <begin position="781"/>
        <end position="820"/>
    </location>
</feature>